<evidence type="ECO:0000313" key="9">
    <source>
        <dbReference type="EMBL" id="CAI5737678.1"/>
    </source>
</evidence>
<dbReference type="GO" id="GO:0005975">
    <property type="term" value="P:carbohydrate metabolic process"/>
    <property type="evidence" value="ECO:0007669"/>
    <property type="project" value="InterPro"/>
</dbReference>
<evidence type="ECO:0000256" key="3">
    <source>
        <dbReference type="ARBA" id="ARBA00012083"/>
    </source>
</evidence>
<evidence type="ECO:0000256" key="7">
    <source>
        <dbReference type="SAM" id="MobiDB-lite"/>
    </source>
</evidence>
<dbReference type="EMBL" id="CANTFL010001342">
    <property type="protein sequence ID" value="CAI5737678.1"/>
    <property type="molecule type" value="Genomic_DNA"/>
</dbReference>
<name>A0AAV0UN83_HYABA</name>
<evidence type="ECO:0000256" key="1">
    <source>
        <dbReference type="ARBA" id="ARBA00001096"/>
    </source>
</evidence>
<dbReference type="Gene3D" id="2.70.98.10">
    <property type="match status" value="1"/>
</dbReference>
<feature type="chain" id="PRO_5044010032" description="glucose-6-phosphate 1-epimerase" evidence="8">
    <location>
        <begin position="23"/>
        <end position="336"/>
    </location>
</feature>
<accession>A0AAV0UN83</accession>
<comment type="similarity">
    <text evidence="2 5">Belongs to the glucose-6-phosphate 1-epimerase family.</text>
</comment>
<sequence length="336" mass="36751">MTRAFFIKTAALVAAVVASANAELKTVKLKHPSGSSAEVFLFGAHVKSFRAAIAPKLDILFMSNDSVLDGIEPIRGGIPLIFPNFGSLKGFPSHGFARTTHWTLVSQNDAKDKKSPSVATFSMASSNSTRTIWPVDFELTYEVKLYADQLRTALHVLNTFGKPIDFHALLHNYLWVDDARNKGVQVKGLKGVEYFDKVSKTNKTETRELIDFSAQTDNVYRNAPDLVSAIIKGVNAIDRTVTVRKGGSISGGAGAKVETGGKSGIPRDSKSSKRVSTKTDLVLWNPWAERAVAMKDFGDEEYKNMVAIEPGRVSEKQVLPNGQTYTLQQTISVRAK</sequence>
<organism evidence="9 10">
    <name type="scientific">Hyaloperonospora brassicae</name>
    <name type="common">Brassica downy mildew</name>
    <name type="synonym">Peronospora brassicae</name>
    <dbReference type="NCBI Taxonomy" id="162125"/>
    <lineage>
        <taxon>Eukaryota</taxon>
        <taxon>Sar</taxon>
        <taxon>Stramenopiles</taxon>
        <taxon>Oomycota</taxon>
        <taxon>Peronosporomycetes</taxon>
        <taxon>Peronosporales</taxon>
        <taxon>Peronosporaceae</taxon>
        <taxon>Hyaloperonospora</taxon>
    </lineage>
</organism>
<dbReference type="GO" id="GO:0030246">
    <property type="term" value="F:carbohydrate binding"/>
    <property type="evidence" value="ECO:0007669"/>
    <property type="project" value="UniProtKB-UniRule"/>
</dbReference>
<dbReference type="GO" id="GO:0005737">
    <property type="term" value="C:cytoplasm"/>
    <property type="evidence" value="ECO:0007669"/>
    <property type="project" value="TreeGrafter"/>
</dbReference>
<feature type="active site" evidence="6">
    <location>
        <position position="171"/>
    </location>
</feature>
<dbReference type="InterPro" id="IPR011013">
    <property type="entry name" value="Gal_mutarotase_sf_dom"/>
</dbReference>
<evidence type="ECO:0000256" key="8">
    <source>
        <dbReference type="SAM" id="SignalP"/>
    </source>
</evidence>
<dbReference type="EC" id="5.1.3.15" evidence="3 5"/>
<dbReference type="PANTHER" id="PTHR11122:SF13">
    <property type="entry name" value="GLUCOSE-6-PHOSPHATE 1-EPIMERASE"/>
    <property type="match status" value="1"/>
</dbReference>
<evidence type="ECO:0000256" key="4">
    <source>
        <dbReference type="ARBA" id="ARBA00023235"/>
    </source>
</evidence>
<evidence type="ECO:0000256" key="6">
    <source>
        <dbReference type="PIRSR" id="PIRSR016020-1"/>
    </source>
</evidence>
<gene>
    <name evidence="9" type="ORF">HBR001_LOCUS7235</name>
</gene>
<keyword evidence="8" id="KW-0732">Signal</keyword>
<dbReference type="InterPro" id="IPR008183">
    <property type="entry name" value="Aldose_1/G6P_1-epimerase"/>
</dbReference>
<dbReference type="Proteomes" id="UP001162031">
    <property type="component" value="Unassembled WGS sequence"/>
</dbReference>
<comment type="caution">
    <text evidence="9">The sequence shown here is derived from an EMBL/GenBank/DDBJ whole genome shotgun (WGS) entry which is preliminary data.</text>
</comment>
<proteinExistence type="inferred from homology"/>
<keyword evidence="4 5" id="KW-0413">Isomerase</keyword>
<keyword evidence="10" id="KW-1185">Reference proteome</keyword>
<evidence type="ECO:0000256" key="2">
    <source>
        <dbReference type="ARBA" id="ARBA00005866"/>
    </source>
</evidence>
<dbReference type="GO" id="GO:0047938">
    <property type="term" value="F:glucose-6-phosphate 1-epimerase activity"/>
    <property type="evidence" value="ECO:0007669"/>
    <property type="project" value="UniProtKB-UniRule"/>
</dbReference>
<dbReference type="InterPro" id="IPR014718">
    <property type="entry name" value="GH-type_carb-bd"/>
</dbReference>
<evidence type="ECO:0000256" key="5">
    <source>
        <dbReference type="PIRNR" id="PIRNR016020"/>
    </source>
</evidence>
<dbReference type="AlphaFoldDB" id="A0AAV0UN83"/>
<feature type="signal peptide" evidence="8">
    <location>
        <begin position="1"/>
        <end position="22"/>
    </location>
</feature>
<comment type="catalytic activity">
    <reaction evidence="1">
        <text>alpha-D-glucose 6-phosphate = beta-D-glucose 6-phosphate</text>
        <dbReference type="Rhea" id="RHEA:16249"/>
        <dbReference type="ChEBI" id="CHEBI:58225"/>
        <dbReference type="ChEBI" id="CHEBI:58247"/>
        <dbReference type="EC" id="5.1.3.15"/>
    </reaction>
</comment>
<evidence type="ECO:0000313" key="10">
    <source>
        <dbReference type="Proteomes" id="UP001162031"/>
    </source>
</evidence>
<dbReference type="CDD" id="cd09020">
    <property type="entry name" value="D-hex-6-P-epi_like"/>
    <property type="match status" value="1"/>
</dbReference>
<reference evidence="9" key="1">
    <citation type="submission" date="2022-12" db="EMBL/GenBank/DDBJ databases">
        <authorList>
            <person name="Webb A."/>
        </authorList>
    </citation>
    <scope>NUCLEOTIDE SEQUENCE</scope>
    <source>
        <strain evidence="9">Hp1</strain>
    </source>
</reference>
<dbReference type="SUPFAM" id="SSF74650">
    <property type="entry name" value="Galactose mutarotase-like"/>
    <property type="match status" value="1"/>
</dbReference>
<dbReference type="InterPro" id="IPR025532">
    <property type="entry name" value="G6P_1-epimerase"/>
</dbReference>
<protein>
    <recommendedName>
        <fullName evidence="3 5">glucose-6-phosphate 1-epimerase</fullName>
        <ecNumber evidence="3 5">5.1.3.15</ecNumber>
    </recommendedName>
</protein>
<feature type="region of interest" description="Disordered" evidence="7">
    <location>
        <begin position="248"/>
        <end position="273"/>
    </location>
</feature>
<feature type="active site" evidence="6">
    <location>
        <position position="309"/>
    </location>
</feature>
<dbReference type="PIRSF" id="PIRSF016020">
    <property type="entry name" value="PHexose_mutarotase"/>
    <property type="match status" value="1"/>
</dbReference>
<dbReference type="Pfam" id="PF01263">
    <property type="entry name" value="Aldose_epim"/>
    <property type="match status" value="2"/>
</dbReference>
<dbReference type="PANTHER" id="PTHR11122">
    <property type="entry name" value="APOSPORY-ASSOCIATED PROTEIN C-RELATED"/>
    <property type="match status" value="1"/>
</dbReference>